<proteinExistence type="predicted"/>
<organism evidence="1 2">
    <name type="scientific">Streblomastix strix</name>
    <dbReference type="NCBI Taxonomy" id="222440"/>
    <lineage>
        <taxon>Eukaryota</taxon>
        <taxon>Metamonada</taxon>
        <taxon>Preaxostyla</taxon>
        <taxon>Oxymonadida</taxon>
        <taxon>Streblomastigidae</taxon>
        <taxon>Streblomastix</taxon>
    </lineage>
</organism>
<dbReference type="Proteomes" id="UP000324800">
    <property type="component" value="Unassembled WGS sequence"/>
</dbReference>
<reference evidence="1 2" key="1">
    <citation type="submission" date="2019-03" db="EMBL/GenBank/DDBJ databases">
        <title>Single cell metagenomics reveals metabolic interactions within the superorganism composed of flagellate Streblomastix strix and complex community of Bacteroidetes bacteria on its surface.</title>
        <authorList>
            <person name="Treitli S.C."/>
            <person name="Kolisko M."/>
            <person name="Husnik F."/>
            <person name="Keeling P."/>
            <person name="Hampl V."/>
        </authorList>
    </citation>
    <scope>NUCLEOTIDE SEQUENCE [LARGE SCALE GENOMIC DNA]</scope>
    <source>
        <strain evidence="1">ST1C</strain>
    </source>
</reference>
<dbReference type="Gene3D" id="3.40.50.12780">
    <property type="entry name" value="N-terminal domain of ligase-like"/>
    <property type="match status" value="1"/>
</dbReference>
<dbReference type="AlphaFoldDB" id="A0A5J4WSD5"/>
<gene>
    <name evidence="1" type="ORF">EZS28_007016</name>
</gene>
<evidence type="ECO:0000313" key="2">
    <source>
        <dbReference type="Proteomes" id="UP000324800"/>
    </source>
</evidence>
<dbReference type="EMBL" id="SNRW01001176">
    <property type="protein sequence ID" value="KAA6397452.1"/>
    <property type="molecule type" value="Genomic_DNA"/>
</dbReference>
<sequence length="73" mass="8334">MGLIGAAFRPHSIGSQIIIMVPTDFLRKQSSWLAATSKYNTSIVERFFQHLAIDILKPRLQFHAQQRGIYNTC</sequence>
<name>A0A5J4WSD5_9EUKA</name>
<dbReference type="InterPro" id="IPR042099">
    <property type="entry name" value="ANL_N_sf"/>
</dbReference>
<evidence type="ECO:0000313" key="1">
    <source>
        <dbReference type="EMBL" id="KAA6397452.1"/>
    </source>
</evidence>
<comment type="caution">
    <text evidence="1">The sequence shown here is derived from an EMBL/GenBank/DDBJ whole genome shotgun (WGS) entry which is preliminary data.</text>
</comment>
<accession>A0A5J4WSD5</accession>
<protein>
    <submittedName>
        <fullName evidence="1">Uncharacterized protein</fullName>
    </submittedName>
</protein>